<sequence>MPRALMPPRQHLAMRRALARHRPRSEPWSRTGRDGQDVRLSDVILALLGLTLLGALGLLAGTALLGRALAP</sequence>
<keyword evidence="3" id="KW-1185">Reference proteome</keyword>
<dbReference type="STRING" id="582675.SAMN05192565_11691"/>
<evidence type="ECO:0000313" key="2">
    <source>
        <dbReference type="EMBL" id="SFG91320.1"/>
    </source>
</evidence>
<accession>A0A1I2VQ99</accession>
<evidence type="ECO:0000313" key="3">
    <source>
        <dbReference type="Proteomes" id="UP000199229"/>
    </source>
</evidence>
<dbReference type="RefSeq" id="WP_091973023.1">
    <property type="nucleotide sequence ID" value="NZ_FOPM01000016.1"/>
</dbReference>
<dbReference type="AlphaFoldDB" id="A0A1I2VQ99"/>
<feature type="transmembrane region" description="Helical" evidence="1">
    <location>
        <begin position="43"/>
        <end position="65"/>
    </location>
</feature>
<dbReference type="EMBL" id="FOPM01000016">
    <property type="protein sequence ID" value="SFG91320.1"/>
    <property type="molecule type" value="Genomic_DNA"/>
</dbReference>
<reference evidence="3" key="1">
    <citation type="submission" date="2016-10" db="EMBL/GenBank/DDBJ databases">
        <authorList>
            <person name="Varghese N."/>
            <person name="Submissions S."/>
        </authorList>
    </citation>
    <scope>NUCLEOTIDE SEQUENCE [LARGE SCALE GENOMIC DNA]</scope>
    <source>
        <strain evidence="3">Gh-105</strain>
    </source>
</reference>
<dbReference type="Proteomes" id="UP000199229">
    <property type="component" value="Unassembled WGS sequence"/>
</dbReference>
<keyword evidence="1" id="KW-0812">Transmembrane</keyword>
<organism evidence="2 3">
    <name type="scientific">Methylobacterium gossipiicola</name>
    <dbReference type="NCBI Taxonomy" id="582675"/>
    <lineage>
        <taxon>Bacteria</taxon>
        <taxon>Pseudomonadati</taxon>
        <taxon>Pseudomonadota</taxon>
        <taxon>Alphaproteobacteria</taxon>
        <taxon>Hyphomicrobiales</taxon>
        <taxon>Methylobacteriaceae</taxon>
        <taxon>Methylobacterium</taxon>
    </lineage>
</organism>
<evidence type="ECO:0000256" key="1">
    <source>
        <dbReference type="SAM" id="Phobius"/>
    </source>
</evidence>
<proteinExistence type="predicted"/>
<name>A0A1I2VQ99_9HYPH</name>
<gene>
    <name evidence="2" type="ORF">SAMN05192565_11691</name>
</gene>
<keyword evidence="1" id="KW-1133">Transmembrane helix</keyword>
<protein>
    <submittedName>
        <fullName evidence="2">Uncharacterized protein</fullName>
    </submittedName>
</protein>
<keyword evidence="1" id="KW-0472">Membrane</keyword>